<evidence type="ECO:0000313" key="3">
    <source>
        <dbReference type="Proteomes" id="UP000249396"/>
    </source>
</evidence>
<dbReference type="PANTHER" id="PTHR35586">
    <property type="entry name" value="SLL1691 PROTEIN"/>
    <property type="match status" value="1"/>
</dbReference>
<dbReference type="Pfam" id="PF14261">
    <property type="entry name" value="DUF4351"/>
    <property type="match status" value="1"/>
</dbReference>
<dbReference type="PANTHER" id="PTHR35586:SF1">
    <property type="entry name" value="SLL1691 PROTEIN"/>
    <property type="match status" value="1"/>
</dbReference>
<feature type="domain" description="DUF4351" evidence="1">
    <location>
        <begin position="53"/>
        <end position="106"/>
    </location>
</feature>
<name>A0A2W4QSF2_9GAMM</name>
<gene>
    <name evidence="2" type="ORF">DM484_23210</name>
</gene>
<organism evidence="2 3">
    <name type="scientific">Candidatus Methylumidiphilus alinenensis</name>
    <dbReference type="NCBI Taxonomy" id="2202197"/>
    <lineage>
        <taxon>Bacteria</taxon>
        <taxon>Pseudomonadati</taxon>
        <taxon>Pseudomonadota</taxon>
        <taxon>Gammaproteobacteria</taxon>
        <taxon>Methylococcales</taxon>
        <taxon>Candidatus Methylumidiphilus</taxon>
    </lineage>
</organism>
<dbReference type="AlphaFoldDB" id="A0A2W4QSF2"/>
<dbReference type="InterPro" id="IPR025587">
    <property type="entry name" value="DUF4351"/>
</dbReference>
<evidence type="ECO:0000313" key="2">
    <source>
        <dbReference type="EMBL" id="PZN73129.1"/>
    </source>
</evidence>
<protein>
    <recommendedName>
        <fullName evidence="1">DUF4351 domain-containing protein</fullName>
    </recommendedName>
</protein>
<reference evidence="2 3" key="1">
    <citation type="journal article" date="2018" name="Aquat. Microb. Ecol.">
        <title>Gammaproteobacterial methanotrophs dominate.</title>
        <authorList>
            <person name="Rissanen A.J."/>
            <person name="Saarenheimo J."/>
            <person name="Tiirola M."/>
            <person name="Peura S."/>
            <person name="Aalto S.L."/>
            <person name="Karvinen A."/>
            <person name="Nykanen H."/>
        </authorList>
    </citation>
    <scope>NUCLEOTIDE SEQUENCE [LARGE SCALE GENOMIC DNA]</scope>
    <source>
        <strain evidence="2">AMbin10</strain>
    </source>
</reference>
<dbReference type="Proteomes" id="UP000249396">
    <property type="component" value="Unassembled WGS sequence"/>
</dbReference>
<comment type="caution">
    <text evidence="2">The sequence shown here is derived from an EMBL/GenBank/DDBJ whole genome shotgun (WGS) entry which is preliminary data.</text>
</comment>
<proteinExistence type="predicted"/>
<dbReference type="EMBL" id="QJPH01000465">
    <property type="protein sequence ID" value="PZN73129.1"/>
    <property type="molecule type" value="Genomic_DNA"/>
</dbReference>
<sequence>MFGFQDTDLKKTRFYQDTYNEGRQEGLAQGFEKGIEQGIEQGLERGLENGVRKGREEGEATLLLRILERRFGPLSMNVKHRIASTDAETLLIYGERVLDAKSLDDIFADGSFVDM</sequence>
<evidence type="ECO:0000259" key="1">
    <source>
        <dbReference type="Pfam" id="PF14261"/>
    </source>
</evidence>
<accession>A0A2W4QSF2</accession>